<gene>
    <name evidence="2" type="ORF">HELGO_WM13615</name>
</gene>
<name>A0A6S6SVB2_9BACT</name>
<dbReference type="EMBL" id="CACVAU010000029">
    <property type="protein sequence ID" value="CAA6808734.1"/>
    <property type="molecule type" value="Genomic_DNA"/>
</dbReference>
<sequence length="410" mass="46856">MKKLLPFLLLFFTTLYASTTALPTLVPNGKIFLIYILIMLGILSLLVYYKRYKTLLIVKLEETPSGLKTLKPSLLKEAKERLSKIDRLKTLLKTLDIKPKTFEQALAFFESSKEEQVNILSTKLEATYQKEGEYYRVNLPEAFNLNSINSFLVYLSDASASSIAKKVISKQEKVLVLCESSEQNAVAKKAHEKTNFMIAPTVEQLTEFLLASDSQELLIEILADCLLAKEVSPYQTNGDIKNESNFFGRVEIIRDILGTNKNYLIVGSRQLGKSSVLRALKRRYDEHDHVEAYYITMDDEQILLEMQNALGLDESLELKEMVSYLSQKEKKSIFLIDEGDEFIVADAQNDYKVTKAFRKLAQEGKATFVITGFWTMYYYMTNDYHAPFRNFGELVKLGGLDDEACRDLMV</sequence>
<dbReference type="Gene3D" id="3.40.50.300">
    <property type="entry name" value="P-loop containing nucleotide triphosphate hydrolases"/>
    <property type="match status" value="1"/>
</dbReference>
<dbReference type="SUPFAM" id="SSF52540">
    <property type="entry name" value="P-loop containing nucleoside triphosphate hydrolases"/>
    <property type="match status" value="1"/>
</dbReference>
<reference evidence="2" key="1">
    <citation type="submission" date="2020-01" db="EMBL/GenBank/DDBJ databases">
        <authorList>
            <person name="Meier V. D."/>
            <person name="Meier V D."/>
        </authorList>
    </citation>
    <scope>NUCLEOTIDE SEQUENCE</scope>
    <source>
        <strain evidence="2">HLG_WM_MAG_05</strain>
    </source>
</reference>
<protein>
    <submittedName>
        <fullName evidence="2">Uncharacterized protein</fullName>
    </submittedName>
</protein>
<feature type="transmembrane region" description="Helical" evidence="1">
    <location>
        <begin position="31"/>
        <end position="49"/>
    </location>
</feature>
<dbReference type="InterPro" id="IPR027417">
    <property type="entry name" value="P-loop_NTPase"/>
</dbReference>
<dbReference type="CDD" id="cd00267">
    <property type="entry name" value="ABC_ATPase"/>
    <property type="match status" value="1"/>
</dbReference>
<keyword evidence="1" id="KW-1133">Transmembrane helix</keyword>
<keyword evidence="1" id="KW-0472">Membrane</keyword>
<keyword evidence="1" id="KW-0812">Transmembrane</keyword>
<evidence type="ECO:0000256" key="1">
    <source>
        <dbReference type="SAM" id="Phobius"/>
    </source>
</evidence>
<dbReference type="AlphaFoldDB" id="A0A6S6SVB2"/>
<accession>A0A6S6SVB2</accession>
<proteinExistence type="predicted"/>
<organism evidence="2">
    <name type="scientific">uncultured Sulfurovum sp</name>
    <dbReference type="NCBI Taxonomy" id="269237"/>
    <lineage>
        <taxon>Bacteria</taxon>
        <taxon>Pseudomonadati</taxon>
        <taxon>Campylobacterota</taxon>
        <taxon>Epsilonproteobacteria</taxon>
        <taxon>Campylobacterales</taxon>
        <taxon>Sulfurovaceae</taxon>
        <taxon>Sulfurovum</taxon>
        <taxon>environmental samples</taxon>
    </lineage>
</organism>
<evidence type="ECO:0000313" key="2">
    <source>
        <dbReference type="EMBL" id="CAA6808734.1"/>
    </source>
</evidence>